<name>A0A8J8SUV0_HALGN</name>
<dbReference type="AlphaFoldDB" id="A0A8J8SUV0"/>
<organism evidence="1 2">
    <name type="scientific">Halteria grandinella</name>
    <dbReference type="NCBI Taxonomy" id="5974"/>
    <lineage>
        <taxon>Eukaryota</taxon>
        <taxon>Sar</taxon>
        <taxon>Alveolata</taxon>
        <taxon>Ciliophora</taxon>
        <taxon>Intramacronucleata</taxon>
        <taxon>Spirotrichea</taxon>
        <taxon>Stichotrichia</taxon>
        <taxon>Sporadotrichida</taxon>
        <taxon>Halteriidae</taxon>
        <taxon>Halteria</taxon>
    </lineage>
</organism>
<dbReference type="PROSITE" id="PS51257">
    <property type="entry name" value="PROKAR_LIPOPROTEIN"/>
    <property type="match status" value="1"/>
</dbReference>
<keyword evidence="2" id="KW-1185">Reference proteome</keyword>
<accession>A0A8J8SUV0</accession>
<proteinExistence type="predicted"/>
<comment type="caution">
    <text evidence="1">The sequence shown here is derived from an EMBL/GenBank/DDBJ whole genome shotgun (WGS) entry which is preliminary data.</text>
</comment>
<gene>
    <name evidence="1" type="ORF">FGO68_gene6848</name>
</gene>
<protein>
    <submittedName>
        <fullName evidence="1">Uncharacterized protein</fullName>
    </submittedName>
</protein>
<sequence length="105" mass="11716">MTFDNCRHSRISHEPGRLMVQCALSIGCQCMLIEFENTWLPALTLKSSTVPETAACREASITSPFLFFVDVPQADNIKSAASDTNNFVFILKPLQRLTKKQLPPS</sequence>
<evidence type="ECO:0000313" key="2">
    <source>
        <dbReference type="Proteomes" id="UP000785679"/>
    </source>
</evidence>
<reference evidence="1" key="1">
    <citation type="submission" date="2019-06" db="EMBL/GenBank/DDBJ databases">
        <authorList>
            <person name="Zheng W."/>
        </authorList>
    </citation>
    <scope>NUCLEOTIDE SEQUENCE</scope>
    <source>
        <strain evidence="1">QDHG01</strain>
    </source>
</reference>
<dbReference type="Proteomes" id="UP000785679">
    <property type="component" value="Unassembled WGS sequence"/>
</dbReference>
<evidence type="ECO:0000313" key="1">
    <source>
        <dbReference type="EMBL" id="TNV71702.1"/>
    </source>
</evidence>
<dbReference type="EMBL" id="RRYP01029736">
    <property type="protein sequence ID" value="TNV71702.1"/>
    <property type="molecule type" value="Genomic_DNA"/>
</dbReference>